<comment type="caution">
    <text evidence="2">The sequence shown here is derived from an EMBL/GenBank/DDBJ whole genome shotgun (WGS) entry which is preliminary data.</text>
</comment>
<evidence type="ECO:0000313" key="2">
    <source>
        <dbReference type="EMBL" id="KAK4210796.1"/>
    </source>
</evidence>
<dbReference type="EMBL" id="MU858165">
    <property type="protein sequence ID" value="KAK4210796.1"/>
    <property type="molecule type" value="Genomic_DNA"/>
</dbReference>
<dbReference type="AlphaFoldDB" id="A0AAN6Y3P4"/>
<dbReference type="Proteomes" id="UP001301769">
    <property type="component" value="Unassembled WGS sequence"/>
</dbReference>
<name>A0AAN6Y3P4_9PEZI</name>
<reference evidence="2" key="2">
    <citation type="submission" date="2023-05" db="EMBL/GenBank/DDBJ databases">
        <authorList>
            <consortium name="Lawrence Berkeley National Laboratory"/>
            <person name="Steindorff A."/>
            <person name="Hensen N."/>
            <person name="Bonometti L."/>
            <person name="Westerberg I."/>
            <person name="Brannstrom I.O."/>
            <person name="Guillou S."/>
            <person name="Cros-Aarteil S."/>
            <person name="Calhoun S."/>
            <person name="Haridas S."/>
            <person name="Kuo A."/>
            <person name="Mondo S."/>
            <person name="Pangilinan J."/>
            <person name="Riley R."/>
            <person name="Labutti K."/>
            <person name="Andreopoulos B."/>
            <person name="Lipzen A."/>
            <person name="Chen C."/>
            <person name="Yanf M."/>
            <person name="Daum C."/>
            <person name="Ng V."/>
            <person name="Clum A."/>
            <person name="Ohm R."/>
            <person name="Martin F."/>
            <person name="Silar P."/>
            <person name="Natvig D."/>
            <person name="Lalanne C."/>
            <person name="Gautier V."/>
            <person name="Ament-Velasquez S.L."/>
            <person name="Kruys A."/>
            <person name="Hutchinson M.I."/>
            <person name="Powell A.J."/>
            <person name="Barry K."/>
            <person name="Miller A.N."/>
            <person name="Grigoriev I.V."/>
            <person name="Debuchy R."/>
            <person name="Gladieux P."/>
            <person name="Thoren M.H."/>
            <person name="Johannesson H."/>
        </authorList>
    </citation>
    <scope>NUCLEOTIDE SEQUENCE</scope>
    <source>
        <strain evidence="2">PSN293</strain>
    </source>
</reference>
<reference evidence="2" key="1">
    <citation type="journal article" date="2023" name="Mol. Phylogenet. Evol.">
        <title>Genome-scale phylogeny and comparative genomics of the fungal order Sordariales.</title>
        <authorList>
            <person name="Hensen N."/>
            <person name="Bonometti L."/>
            <person name="Westerberg I."/>
            <person name="Brannstrom I.O."/>
            <person name="Guillou S."/>
            <person name="Cros-Aarteil S."/>
            <person name="Calhoun S."/>
            <person name="Haridas S."/>
            <person name="Kuo A."/>
            <person name="Mondo S."/>
            <person name="Pangilinan J."/>
            <person name="Riley R."/>
            <person name="LaButti K."/>
            <person name="Andreopoulos B."/>
            <person name="Lipzen A."/>
            <person name="Chen C."/>
            <person name="Yan M."/>
            <person name="Daum C."/>
            <person name="Ng V."/>
            <person name="Clum A."/>
            <person name="Steindorff A."/>
            <person name="Ohm R.A."/>
            <person name="Martin F."/>
            <person name="Silar P."/>
            <person name="Natvig D.O."/>
            <person name="Lalanne C."/>
            <person name="Gautier V."/>
            <person name="Ament-Velasquez S.L."/>
            <person name="Kruys A."/>
            <person name="Hutchinson M.I."/>
            <person name="Powell A.J."/>
            <person name="Barry K."/>
            <person name="Miller A.N."/>
            <person name="Grigoriev I.V."/>
            <person name="Debuchy R."/>
            <person name="Gladieux P."/>
            <person name="Hiltunen Thoren M."/>
            <person name="Johannesson H."/>
        </authorList>
    </citation>
    <scope>NUCLEOTIDE SEQUENCE</scope>
    <source>
        <strain evidence="2">PSN293</strain>
    </source>
</reference>
<protein>
    <recommendedName>
        <fullName evidence="4">Vitelline envelope sperm lysin receptor</fullName>
    </recommendedName>
</protein>
<keyword evidence="3" id="KW-1185">Reference proteome</keyword>
<accession>A0AAN6Y3P4</accession>
<evidence type="ECO:0000256" key="1">
    <source>
        <dbReference type="SAM" id="SignalP"/>
    </source>
</evidence>
<organism evidence="2 3">
    <name type="scientific">Rhypophila decipiens</name>
    <dbReference type="NCBI Taxonomy" id="261697"/>
    <lineage>
        <taxon>Eukaryota</taxon>
        <taxon>Fungi</taxon>
        <taxon>Dikarya</taxon>
        <taxon>Ascomycota</taxon>
        <taxon>Pezizomycotina</taxon>
        <taxon>Sordariomycetes</taxon>
        <taxon>Sordariomycetidae</taxon>
        <taxon>Sordariales</taxon>
        <taxon>Naviculisporaceae</taxon>
        <taxon>Rhypophila</taxon>
    </lineage>
</organism>
<keyword evidence="1" id="KW-0732">Signal</keyword>
<proteinExistence type="predicted"/>
<evidence type="ECO:0008006" key="4">
    <source>
        <dbReference type="Google" id="ProtNLM"/>
    </source>
</evidence>
<feature type="chain" id="PRO_5042946233" description="Vitelline envelope sperm lysin receptor" evidence="1">
    <location>
        <begin position="24"/>
        <end position="372"/>
    </location>
</feature>
<sequence length="372" mass="40178">MSSFTKSILLVVLALTSATAAQGLNLFCVDKSYRTSPLLWTLENLQYSSRVKIGSFRLTNKQSDYSTLIYCDTGLCRPAPDDDSNPAGDGQGYLGSNITGTVNLTGGMANVAFNQTWTCDNHDISIVFPFKYVAPILRIFSASPNYTLARALLTMMPTAPRPKFTGAATTQIPVQCESSTGRCTGLQPSYTIAGSLLSADPPGPYMYPSIPKPRAVQPAAASCQPPLPSPKRGDQIWTITAPRYSDMEIPCTPGVEIIPAPSYCYVNGIAVEFSLLNNLLKTSTTCKGMLKYWYPYNVTSPPPAAGPEIRCDLKILPNSSQGSGTEVVVRRLQTWATVTDASPGLHYSAKERVLNVQVEQAWGCGDDDGWSS</sequence>
<gene>
    <name evidence="2" type="ORF">QBC37DRAFT_403059</name>
</gene>
<evidence type="ECO:0000313" key="3">
    <source>
        <dbReference type="Proteomes" id="UP001301769"/>
    </source>
</evidence>
<feature type="signal peptide" evidence="1">
    <location>
        <begin position="1"/>
        <end position="23"/>
    </location>
</feature>